<gene>
    <name evidence="1" type="ORF">BRW62_08005</name>
</gene>
<sequence length="63" mass="7405">MAQIFLEASTFDHTGLRNRFCTNPLKRRQFAFTENLREAPHLQVGEGQERQLRGVQYPRNCQV</sequence>
<dbReference type="KEGG" id="slw:BRW62_08005"/>
<evidence type="ECO:0000313" key="1">
    <source>
        <dbReference type="EMBL" id="ATS18702.1"/>
    </source>
</evidence>
<name>A0A2D2Q2E6_PARLV</name>
<proteinExistence type="predicted"/>
<protein>
    <submittedName>
        <fullName evidence="1">Uncharacterized protein</fullName>
    </submittedName>
</protein>
<dbReference type="EMBL" id="CP018092">
    <property type="protein sequence ID" value="ATS18702.1"/>
    <property type="molecule type" value="Genomic_DNA"/>
</dbReference>
<evidence type="ECO:0000313" key="2">
    <source>
        <dbReference type="Proteomes" id="UP000231057"/>
    </source>
</evidence>
<dbReference type="Proteomes" id="UP000231057">
    <property type="component" value="Chromosome"/>
</dbReference>
<keyword evidence="2" id="KW-1185">Reference proteome</keyword>
<accession>A0A2D2Q2E6</accession>
<reference evidence="2" key="2">
    <citation type="journal article" date="2022" name="Front. Microbiol.">
        <title>Comparative Genomic Analysis Revealed Distinct Molecular Components and Organization of CO2-Concentrating Mechanism in Thermophilic Cyanobacteria.</title>
        <authorList>
            <person name="Tang J."/>
            <person name="Zhou H."/>
            <person name="Yao D."/>
            <person name="Riaz S."/>
            <person name="You D."/>
            <person name="Klepacz-Smolka A."/>
            <person name="Daroch M."/>
        </authorList>
    </citation>
    <scope>NUCLEOTIDE SEQUENCE [LARGE SCALE GENOMIC DNA]</scope>
    <source>
        <strain evidence="2">PCC 6715</strain>
    </source>
</reference>
<organism evidence="1 2">
    <name type="scientific">Parathermosynechococcus lividus PCC 6715</name>
    <dbReference type="NCBI Taxonomy" id="1917166"/>
    <lineage>
        <taxon>Bacteria</taxon>
        <taxon>Bacillati</taxon>
        <taxon>Cyanobacteriota</taxon>
        <taxon>Cyanophyceae</taxon>
        <taxon>Acaryochloridales</taxon>
        <taxon>Thermosynechococcaceae</taxon>
        <taxon>Parathermosynechococcus</taxon>
    </lineage>
</organism>
<dbReference type="AlphaFoldDB" id="A0A2D2Q2E6"/>
<reference evidence="1 2" key="1">
    <citation type="submission" date="2016-11" db="EMBL/GenBank/DDBJ databases">
        <title>Complete genome sequence of thermophilic cyanobacteria strain Synechococcus sp. PCC6715.</title>
        <authorList>
            <person name="Tang J."/>
            <person name="Daroch M."/>
            <person name="Liang Y."/>
            <person name="Jiang D."/>
            <person name="Shah M."/>
        </authorList>
    </citation>
    <scope>NUCLEOTIDE SEQUENCE [LARGE SCALE GENOMIC DNA]</scope>
    <source>
        <strain evidence="1 2">PCC 6715</strain>
    </source>
</reference>